<accession>A0AAN6V3M8</accession>
<keyword evidence="3" id="KW-1185">Reference proteome</keyword>
<reference evidence="2" key="1">
    <citation type="journal article" date="2023" name="Mol. Phylogenet. Evol.">
        <title>Genome-scale phylogeny and comparative genomics of the fungal order Sordariales.</title>
        <authorList>
            <person name="Hensen N."/>
            <person name="Bonometti L."/>
            <person name="Westerberg I."/>
            <person name="Brannstrom I.O."/>
            <person name="Guillou S."/>
            <person name="Cros-Aarteil S."/>
            <person name="Calhoun S."/>
            <person name="Haridas S."/>
            <person name="Kuo A."/>
            <person name="Mondo S."/>
            <person name="Pangilinan J."/>
            <person name="Riley R."/>
            <person name="LaButti K."/>
            <person name="Andreopoulos B."/>
            <person name="Lipzen A."/>
            <person name="Chen C."/>
            <person name="Yan M."/>
            <person name="Daum C."/>
            <person name="Ng V."/>
            <person name="Clum A."/>
            <person name="Steindorff A."/>
            <person name="Ohm R.A."/>
            <person name="Martin F."/>
            <person name="Silar P."/>
            <person name="Natvig D.O."/>
            <person name="Lalanne C."/>
            <person name="Gautier V."/>
            <person name="Ament-Velasquez S.L."/>
            <person name="Kruys A."/>
            <person name="Hutchinson M.I."/>
            <person name="Powell A.J."/>
            <person name="Barry K."/>
            <person name="Miller A.N."/>
            <person name="Grigoriev I.V."/>
            <person name="Debuchy R."/>
            <person name="Gladieux P."/>
            <person name="Hiltunen Thoren M."/>
            <person name="Johannesson H."/>
        </authorList>
    </citation>
    <scope>NUCLEOTIDE SEQUENCE</scope>
    <source>
        <strain evidence="2">CBS 141.50</strain>
    </source>
</reference>
<evidence type="ECO:0008006" key="4">
    <source>
        <dbReference type="Google" id="ProtNLM"/>
    </source>
</evidence>
<sequence>MKFLLTALAGVSVASAKTQLPETWYSTIYLNESLTTSQEIAYGSEAVTPVPTSTAPLVLSTSYLSAPVASRNINHTTYSTVSETLPLTTVTPSVYITRPSLPTVTLNGTTTITTYLSTTIATVTLSSLVLPNGSPPASTATVYTGTYHPAPGQVIPSGSTQTAWPTAVTVHDSITATYLIYTYTGSTSTTTSVWTETVYRTTATASTTTTIEILPCIGRPPARTCTQTTYTSTATHTMADAGLAYVNATRTVPGSYDATPTVTYAARCAPTNLLSVRDGHGLAVELSPDDFTFPIGFPGIVIGIPPSLVVDPSACCQLCLDNEGCAASEWTLGWDTACRLFYHVPEIGDYGAEGGSGGGGQQSKKDQLCGKAGKGGGGNGVVPVKYYADVYALPGQGSFIQVGCGNLEYLGLMDPFCPSCEVGE</sequence>
<evidence type="ECO:0000256" key="1">
    <source>
        <dbReference type="SAM" id="SignalP"/>
    </source>
</evidence>
<keyword evidence="1" id="KW-0732">Signal</keyword>
<dbReference type="EMBL" id="MU853592">
    <property type="protein sequence ID" value="KAK4142921.1"/>
    <property type="molecule type" value="Genomic_DNA"/>
</dbReference>
<comment type="caution">
    <text evidence="2">The sequence shown here is derived from an EMBL/GenBank/DDBJ whole genome shotgun (WGS) entry which is preliminary data.</text>
</comment>
<feature type="signal peptide" evidence="1">
    <location>
        <begin position="1"/>
        <end position="16"/>
    </location>
</feature>
<evidence type="ECO:0000313" key="2">
    <source>
        <dbReference type="EMBL" id="KAK4142921.1"/>
    </source>
</evidence>
<protein>
    <recommendedName>
        <fullName evidence="4">Apple domain-containing protein</fullName>
    </recommendedName>
</protein>
<dbReference type="RefSeq" id="XP_062636292.1">
    <property type="nucleotide sequence ID" value="XM_062781033.1"/>
</dbReference>
<dbReference type="GeneID" id="87817646"/>
<proteinExistence type="predicted"/>
<name>A0AAN6V3M8_9PEZI</name>
<evidence type="ECO:0000313" key="3">
    <source>
        <dbReference type="Proteomes" id="UP001302676"/>
    </source>
</evidence>
<dbReference type="AlphaFoldDB" id="A0AAN6V3M8"/>
<dbReference type="Proteomes" id="UP001302676">
    <property type="component" value="Unassembled WGS sequence"/>
</dbReference>
<organism evidence="2 3">
    <name type="scientific">Dichotomopilus funicola</name>
    <dbReference type="NCBI Taxonomy" id="1934379"/>
    <lineage>
        <taxon>Eukaryota</taxon>
        <taxon>Fungi</taxon>
        <taxon>Dikarya</taxon>
        <taxon>Ascomycota</taxon>
        <taxon>Pezizomycotina</taxon>
        <taxon>Sordariomycetes</taxon>
        <taxon>Sordariomycetidae</taxon>
        <taxon>Sordariales</taxon>
        <taxon>Chaetomiaceae</taxon>
        <taxon>Dichotomopilus</taxon>
    </lineage>
</organism>
<feature type="chain" id="PRO_5042829273" description="Apple domain-containing protein" evidence="1">
    <location>
        <begin position="17"/>
        <end position="424"/>
    </location>
</feature>
<reference evidence="2" key="2">
    <citation type="submission" date="2023-05" db="EMBL/GenBank/DDBJ databases">
        <authorList>
            <consortium name="Lawrence Berkeley National Laboratory"/>
            <person name="Steindorff A."/>
            <person name="Hensen N."/>
            <person name="Bonometti L."/>
            <person name="Westerberg I."/>
            <person name="Brannstrom I.O."/>
            <person name="Guillou S."/>
            <person name="Cros-Aarteil S."/>
            <person name="Calhoun S."/>
            <person name="Haridas S."/>
            <person name="Kuo A."/>
            <person name="Mondo S."/>
            <person name="Pangilinan J."/>
            <person name="Riley R."/>
            <person name="Labutti K."/>
            <person name="Andreopoulos B."/>
            <person name="Lipzen A."/>
            <person name="Chen C."/>
            <person name="Yanf M."/>
            <person name="Daum C."/>
            <person name="Ng V."/>
            <person name="Clum A."/>
            <person name="Ohm R."/>
            <person name="Martin F."/>
            <person name="Silar P."/>
            <person name="Natvig D."/>
            <person name="Lalanne C."/>
            <person name="Gautier V."/>
            <person name="Ament-Velasquez S.L."/>
            <person name="Kruys A."/>
            <person name="Hutchinson M.I."/>
            <person name="Powell A.J."/>
            <person name="Barry K."/>
            <person name="Miller A.N."/>
            <person name="Grigoriev I.V."/>
            <person name="Debuchy R."/>
            <person name="Gladieux P."/>
            <person name="Thoren M.H."/>
            <person name="Johannesson H."/>
        </authorList>
    </citation>
    <scope>NUCLEOTIDE SEQUENCE</scope>
    <source>
        <strain evidence="2">CBS 141.50</strain>
    </source>
</reference>
<gene>
    <name evidence="2" type="ORF">C8A04DRAFT_29499</name>
</gene>